<dbReference type="Proteomes" id="UP000305233">
    <property type="component" value="Unassembled WGS sequence"/>
</dbReference>
<evidence type="ECO:0000256" key="9">
    <source>
        <dbReference type="ARBA" id="ARBA00022842"/>
    </source>
</evidence>
<keyword evidence="6" id="KW-0479">Metal-binding</keyword>
<dbReference type="PANTHER" id="PTHR33540">
    <property type="entry name" value="TRNA THREONYLCARBAMOYLADENOSINE BIOSYNTHESIS PROTEIN TSAE"/>
    <property type="match status" value="1"/>
</dbReference>
<keyword evidence="4" id="KW-0963">Cytoplasm</keyword>
<evidence type="ECO:0000256" key="6">
    <source>
        <dbReference type="ARBA" id="ARBA00022723"/>
    </source>
</evidence>
<feature type="region of interest" description="Disordered" evidence="12">
    <location>
        <begin position="133"/>
        <end position="162"/>
    </location>
</feature>
<evidence type="ECO:0000256" key="3">
    <source>
        <dbReference type="ARBA" id="ARBA00019010"/>
    </source>
</evidence>
<dbReference type="AlphaFoldDB" id="A0A4S5E298"/>
<dbReference type="GO" id="GO:0005737">
    <property type="term" value="C:cytoplasm"/>
    <property type="evidence" value="ECO:0007669"/>
    <property type="project" value="UniProtKB-SubCell"/>
</dbReference>
<evidence type="ECO:0000256" key="1">
    <source>
        <dbReference type="ARBA" id="ARBA00004496"/>
    </source>
</evidence>
<proteinExistence type="inferred from homology"/>
<keyword evidence="13" id="KW-0808">Transferase</keyword>
<dbReference type="NCBIfam" id="TIGR00150">
    <property type="entry name" value="T6A_YjeE"/>
    <property type="match status" value="1"/>
</dbReference>
<sequence length="186" mass="19446">MTSSPEWSQVRQIGSADELKTFAARLAPALRPGDLLVLAGDLGAGKTTFTQGLGLGLGVVDRIISPTFVLVRQHSSTGRGPGLIHVDAYRLESAAAVDDLDLEATMPGNVTVVEWGTDRVEHLSGSRLHIDIARPRGTGGTGPAGPADAAEPVTEFSDDGEDEVRSITLAGFGERWRGGPPALPLD</sequence>
<gene>
    <name evidence="13" type="primary">tsaE</name>
    <name evidence="13" type="ORF">E8P82_12010</name>
</gene>
<organism evidence="13 14">
    <name type="scientific">Arthrobacter echini</name>
    <dbReference type="NCBI Taxonomy" id="1529066"/>
    <lineage>
        <taxon>Bacteria</taxon>
        <taxon>Bacillati</taxon>
        <taxon>Actinomycetota</taxon>
        <taxon>Actinomycetes</taxon>
        <taxon>Micrococcales</taxon>
        <taxon>Micrococcaceae</taxon>
        <taxon>Arthrobacter</taxon>
    </lineage>
</organism>
<comment type="subcellular location">
    <subcellularLocation>
        <location evidence="1">Cytoplasm</location>
    </subcellularLocation>
</comment>
<evidence type="ECO:0000256" key="10">
    <source>
        <dbReference type="ARBA" id="ARBA00024908"/>
    </source>
</evidence>
<reference evidence="13 14" key="1">
    <citation type="submission" date="2019-04" db="EMBL/GenBank/DDBJ databases">
        <authorList>
            <person name="Liu Q."/>
            <person name="Xin Y.-H."/>
        </authorList>
    </citation>
    <scope>NUCLEOTIDE SEQUENCE [LARGE SCALE GENOMIC DNA]</scope>
    <source>
        <strain evidence="13 14">AM23</strain>
    </source>
</reference>
<evidence type="ECO:0000313" key="14">
    <source>
        <dbReference type="Proteomes" id="UP000305233"/>
    </source>
</evidence>
<comment type="caution">
    <text evidence="13">The sequence shown here is derived from an EMBL/GenBank/DDBJ whole genome shotgun (WGS) entry which is preliminary data.</text>
</comment>
<keyword evidence="7" id="KW-0547">Nucleotide-binding</keyword>
<keyword evidence="9" id="KW-0460">Magnesium</keyword>
<dbReference type="GO" id="GO:0046872">
    <property type="term" value="F:metal ion binding"/>
    <property type="evidence" value="ECO:0007669"/>
    <property type="project" value="UniProtKB-KW"/>
</dbReference>
<dbReference type="SUPFAM" id="SSF52540">
    <property type="entry name" value="P-loop containing nucleoside triphosphate hydrolases"/>
    <property type="match status" value="1"/>
</dbReference>
<evidence type="ECO:0000256" key="8">
    <source>
        <dbReference type="ARBA" id="ARBA00022840"/>
    </source>
</evidence>
<dbReference type="Pfam" id="PF02367">
    <property type="entry name" value="TsaE"/>
    <property type="match status" value="1"/>
</dbReference>
<dbReference type="RefSeq" id="WP_136455178.1">
    <property type="nucleotide sequence ID" value="NZ_SSWH01000011.1"/>
</dbReference>
<comment type="function">
    <text evidence="10">Required for the formation of a threonylcarbamoyl group on adenosine at position 37 (t(6)A37) in tRNAs that read codons beginning with adenine. Is involved in the transfer of the threonylcarbamoyl moiety of threonylcarbamoyl-AMP (TC-AMP) to the N6 group of A37, together with TsaD and TsaB. TsaE seems to play an indirect role in the t(6)A biosynthesis pathway, possibly in regulating the core enzymatic function of TsaD.</text>
</comment>
<evidence type="ECO:0000256" key="5">
    <source>
        <dbReference type="ARBA" id="ARBA00022694"/>
    </source>
</evidence>
<keyword evidence="8" id="KW-0067">ATP-binding</keyword>
<dbReference type="GO" id="GO:0002949">
    <property type="term" value="P:tRNA threonylcarbamoyladenosine modification"/>
    <property type="evidence" value="ECO:0007669"/>
    <property type="project" value="InterPro"/>
</dbReference>
<evidence type="ECO:0000313" key="13">
    <source>
        <dbReference type="EMBL" id="THJ65470.1"/>
    </source>
</evidence>
<dbReference type="GO" id="GO:0005524">
    <property type="term" value="F:ATP binding"/>
    <property type="evidence" value="ECO:0007669"/>
    <property type="project" value="UniProtKB-KW"/>
</dbReference>
<dbReference type="PANTHER" id="PTHR33540:SF2">
    <property type="entry name" value="TRNA THREONYLCARBAMOYLADENOSINE BIOSYNTHESIS PROTEIN TSAE"/>
    <property type="match status" value="1"/>
</dbReference>
<comment type="similarity">
    <text evidence="2">Belongs to the TsaE family.</text>
</comment>
<dbReference type="OrthoDB" id="9800307at2"/>
<dbReference type="Gene3D" id="3.40.50.300">
    <property type="entry name" value="P-loop containing nucleotide triphosphate hydrolases"/>
    <property type="match status" value="1"/>
</dbReference>
<evidence type="ECO:0000256" key="7">
    <source>
        <dbReference type="ARBA" id="ARBA00022741"/>
    </source>
</evidence>
<evidence type="ECO:0000256" key="4">
    <source>
        <dbReference type="ARBA" id="ARBA00022490"/>
    </source>
</evidence>
<accession>A0A4S5E298</accession>
<evidence type="ECO:0000256" key="12">
    <source>
        <dbReference type="SAM" id="MobiDB-lite"/>
    </source>
</evidence>
<dbReference type="InterPro" id="IPR003442">
    <property type="entry name" value="T6A_TsaE"/>
</dbReference>
<dbReference type="EMBL" id="SSWH01000011">
    <property type="protein sequence ID" value="THJ65470.1"/>
    <property type="molecule type" value="Genomic_DNA"/>
</dbReference>
<keyword evidence="5" id="KW-0819">tRNA processing</keyword>
<keyword evidence="14" id="KW-1185">Reference proteome</keyword>
<evidence type="ECO:0000256" key="11">
    <source>
        <dbReference type="ARBA" id="ARBA00032441"/>
    </source>
</evidence>
<protein>
    <recommendedName>
        <fullName evidence="3">tRNA threonylcarbamoyladenosine biosynthesis protein TsaE</fullName>
    </recommendedName>
    <alternativeName>
        <fullName evidence="11">t(6)A37 threonylcarbamoyladenosine biosynthesis protein TsaE</fullName>
    </alternativeName>
</protein>
<dbReference type="InterPro" id="IPR027417">
    <property type="entry name" value="P-loop_NTPase"/>
</dbReference>
<dbReference type="GO" id="GO:0016740">
    <property type="term" value="F:transferase activity"/>
    <property type="evidence" value="ECO:0007669"/>
    <property type="project" value="UniProtKB-KW"/>
</dbReference>
<evidence type="ECO:0000256" key="2">
    <source>
        <dbReference type="ARBA" id="ARBA00007599"/>
    </source>
</evidence>
<name>A0A4S5E298_9MICC</name>